<keyword evidence="6 11" id="KW-0472">Membrane</keyword>
<keyword evidence="15" id="KW-1185">Reference proteome</keyword>
<reference evidence="14" key="1">
    <citation type="submission" date="2021-02" db="EMBL/GenBank/DDBJ databases">
        <title>Comparative genomics reveals that relaxation of natural selection precedes convergent phenotypic evolution of cavefish.</title>
        <authorList>
            <person name="Peng Z."/>
        </authorList>
    </citation>
    <scope>NUCLEOTIDE SEQUENCE</scope>
    <source>
        <tissue evidence="14">Muscle</tissue>
    </source>
</reference>
<dbReference type="Proteomes" id="UP001059041">
    <property type="component" value="Linkage Group LG17"/>
</dbReference>
<feature type="non-terminal residue" evidence="14">
    <location>
        <position position="1095"/>
    </location>
</feature>
<evidence type="ECO:0000256" key="5">
    <source>
        <dbReference type="ARBA" id="ARBA00022989"/>
    </source>
</evidence>
<feature type="domain" description="SRCR" evidence="13">
    <location>
        <begin position="400"/>
        <end position="497"/>
    </location>
</feature>
<evidence type="ECO:0000256" key="3">
    <source>
        <dbReference type="ARBA" id="ARBA00022729"/>
    </source>
</evidence>
<feature type="signal peptide" evidence="12">
    <location>
        <begin position="1"/>
        <end position="17"/>
    </location>
</feature>
<feature type="disulfide bond" evidence="9">
    <location>
        <begin position="468"/>
        <end position="478"/>
    </location>
</feature>
<comment type="caution">
    <text evidence="9">Lacks conserved residue(s) required for the propagation of feature annotation.</text>
</comment>
<feature type="compositionally biased region" description="Acidic residues" evidence="10">
    <location>
        <begin position="1030"/>
        <end position="1050"/>
    </location>
</feature>
<feature type="domain" description="SRCR" evidence="13">
    <location>
        <begin position="600"/>
        <end position="713"/>
    </location>
</feature>
<sequence>LYITFKLVASFIIAVLCTTCLDRLDLRGSDSPCRGRLEVFYKQEWGLVCHHGWNDRNAEVVCKSLGCGGLVGTDKELTLYKDPPPPEKYWMDHVECSSKAERLEDCVYVIPMDGQCKESFVAVECAGSVRLRLNMNGQMDKCAGVVQFSTQIGVVGICNSGWDEDKANRACKELNCGESHYISKSDIFQVQPSSRSGLLQCLQEKDNTEFLWQCMKWPYNDTCSEYTSVICTKHRRFRLQNGSNLCSGSLQEYSVATRSWVSLQQIDVAPETVCAQMNCGAIGNITHENTNASVHLTCPDDVKLRNFTSACFGSVDVVVNGTARGVCYSDTLSRNLGKVVCRELKCGEVLDVKQGSWIENGWLSNVECQGDEESLWHCLAKHQNTKCQSTTVICSGSVIVKLSNPNKERCWGTVEVCRDDGCGGVCRNTWRTRDSEKLCGNLGCGDPVKTLFTFKTQSAPVKDYSVYCSGEVKNLSMCNFVPNENSFCSDPASVICKDSIKVELIDPRDKCAGNVTLYYAGKRMPVCKDSLDKGLQNTVCRELNCGQAESVDVARYGLSQTEGLSGIECERNPDSVAKCNLNNLEKKDCVAGYLKCSGWTRLFLYKNRNACSGPVHALSSTGEKTTGTKLVSNQGWTKEEGQVLCEYLQCGNYKNHSEEPMKTTEWWNKTYNCSGKKNIWECERDDQKIIEQKQLNITCDGKRPEVTLSSPCTGDMLIDKEPVCAVYVSKEKELIFNQLCNNMGCGNAIQNTQRSIANKTNGWYFSCIGHETFLWQCYSWKGTCDHITSVACQKIVQFSTTEKCGGFLGVKFRNQWEYVCADISDSDREKVCEALDCKNGQTLNERQLNEMAKDIQVTVTCPEKHQNMNQCVRLLQKDENEKCQNRRAEITCEGHAEKTQVNVGLIVGVLLGILGLLGVISQRNRLSALRRYGQKDAKDKSLNANEMNNMETVDRDSEEKMSLFEKDDYEEVDAPITNRKGEDDADDKSAGSTGTEYDDIEEQAHDVSHSQTHDEDDPGLPLLPKRPETLLDEVTYEVEIEGEQDYDDAMPGEPLANENAGTPTADPPAQADVIMDAETNANIEVVEVDVHAQPE</sequence>
<evidence type="ECO:0000256" key="4">
    <source>
        <dbReference type="ARBA" id="ARBA00022737"/>
    </source>
</evidence>
<name>A0A9W7WG51_TRIRA</name>
<dbReference type="InterPro" id="IPR001190">
    <property type="entry name" value="SRCR"/>
</dbReference>
<dbReference type="PANTHER" id="PTHR19331">
    <property type="entry name" value="SCAVENGER RECEPTOR DOMAIN-CONTAINING"/>
    <property type="match status" value="1"/>
</dbReference>
<organism evidence="14 15">
    <name type="scientific">Triplophysa rosa</name>
    <name type="common">Cave loach</name>
    <dbReference type="NCBI Taxonomy" id="992332"/>
    <lineage>
        <taxon>Eukaryota</taxon>
        <taxon>Metazoa</taxon>
        <taxon>Chordata</taxon>
        <taxon>Craniata</taxon>
        <taxon>Vertebrata</taxon>
        <taxon>Euteleostomi</taxon>
        <taxon>Actinopterygii</taxon>
        <taxon>Neopterygii</taxon>
        <taxon>Teleostei</taxon>
        <taxon>Ostariophysi</taxon>
        <taxon>Cypriniformes</taxon>
        <taxon>Nemacheilidae</taxon>
        <taxon>Triplophysa</taxon>
    </lineage>
</organism>
<feature type="chain" id="PRO_5040880728" evidence="12">
    <location>
        <begin position="18"/>
        <end position="1095"/>
    </location>
</feature>
<feature type="disulfide bond" evidence="9">
    <location>
        <begin position="569"/>
        <end position="579"/>
    </location>
</feature>
<dbReference type="AlphaFoldDB" id="A0A9W7WG51"/>
<keyword evidence="14" id="KW-0675">Receptor</keyword>
<keyword evidence="7 9" id="KW-1015">Disulfide bond</keyword>
<evidence type="ECO:0000256" key="9">
    <source>
        <dbReference type="PROSITE-ProRule" id="PRU00196"/>
    </source>
</evidence>
<proteinExistence type="predicted"/>
<evidence type="ECO:0000256" key="11">
    <source>
        <dbReference type="SAM" id="Phobius"/>
    </source>
</evidence>
<keyword evidence="5 11" id="KW-1133">Transmembrane helix</keyword>
<evidence type="ECO:0000256" key="12">
    <source>
        <dbReference type="SAM" id="SignalP"/>
    </source>
</evidence>
<feature type="compositionally biased region" description="Basic and acidic residues" evidence="10">
    <location>
        <begin position="1002"/>
        <end position="1013"/>
    </location>
</feature>
<feature type="disulfide bond" evidence="9">
    <location>
        <begin position="861"/>
        <end position="871"/>
    </location>
</feature>
<dbReference type="SUPFAM" id="SSF56487">
    <property type="entry name" value="SRCR-like"/>
    <property type="match status" value="8"/>
</dbReference>
<protein>
    <submittedName>
        <fullName evidence="14">Scavenger receptor cysteine-rich type 1 protein M130-like</fullName>
    </submittedName>
</protein>
<evidence type="ECO:0000256" key="1">
    <source>
        <dbReference type="ARBA" id="ARBA00004167"/>
    </source>
</evidence>
<dbReference type="Pfam" id="PF00530">
    <property type="entry name" value="SRCR"/>
    <property type="match status" value="5"/>
</dbReference>
<comment type="caution">
    <text evidence="14">The sequence shown here is derived from an EMBL/GenBank/DDBJ whole genome shotgun (WGS) entry which is preliminary data.</text>
</comment>
<feature type="domain" description="SRCR" evidence="13">
    <location>
        <begin position="502"/>
        <end position="597"/>
    </location>
</feature>
<dbReference type="FunFam" id="3.10.250.10:FF:000016">
    <property type="entry name" value="Scavenger receptor cysteine-rich protein type 12"/>
    <property type="match status" value="1"/>
</dbReference>
<evidence type="ECO:0000256" key="10">
    <source>
        <dbReference type="SAM" id="MobiDB-lite"/>
    </source>
</evidence>
<keyword evidence="3 12" id="KW-0732">Signal</keyword>
<keyword evidence="2 11" id="KW-0812">Transmembrane</keyword>
<dbReference type="SMART" id="SM00202">
    <property type="entry name" value="SR"/>
    <property type="match status" value="5"/>
</dbReference>
<evidence type="ECO:0000256" key="6">
    <source>
        <dbReference type="ARBA" id="ARBA00023136"/>
    </source>
</evidence>
<feature type="compositionally biased region" description="Basic and acidic residues" evidence="10">
    <location>
        <begin position="952"/>
        <end position="966"/>
    </location>
</feature>
<feature type="compositionally biased region" description="Polar residues" evidence="10">
    <location>
        <begin position="942"/>
        <end position="951"/>
    </location>
</feature>
<feature type="domain" description="SRCR" evidence="13">
    <location>
        <begin position="302"/>
        <end position="395"/>
    </location>
</feature>
<dbReference type="PRINTS" id="PR00258">
    <property type="entry name" value="SPERACTRCPTR"/>
</dbReference>
<dbReference type="PROSITE" id="PS50287">
    <property type="entry name" value="SRCR_2"/>
    <property type="match status" value="7"/>
</dbReference>
<evidence type="ECO:0000256" key="2">
    <source>
        <dbReference type="ARBA" id="ARBA00022692"/>
    </source>
</evidence>
<dbReference type="Gene3D" id="3.10.250.10">
    <property type="entry name" value="SRCR-like domain"/>
    <property type="match status" value="7"/>
</dbReference>
<accession>A0A9W7WG51</accession>
<feature type="transmembrane region" description="Helical" evidence="11">
    <location>
        <begin position="901"/>
        <end position="921"/>
    </location>
</feature>
<comment type="subcellular location">
    <subcellularLocation>
        <location evidence="1">Membrane</location>
        <topology evidence="1">Single-pass membrane protein</topology>
    </subcellularLocation>
</comment>
<gene>
    <name evidence="14" type="ORF">IRJ41_021232</name>
</gene>
<dbReference type="InterPro" id="IPR036772">
    <property type="entry name" value="SRCR-like_dom_sf"/>
</dbReference>
<dbReference type="GO" id="GO:0016020">
    <property type="term" value="C:membrane"/>
    <property type="evidence" value="ECO:0007669"/>
    <property type="project" value="UniProtKB-SubCell"/>
</dbReference>
<dbReference type="PANTHER" id="PTHR19331:SF465">
    <property type="entry name" value="EGG PEPTIDE SPERACT RECEPTOR"/>
    <property type="match status" value="1"/>
</dbReference>
<keyword evidence="8" id="KW-0325">Glycoprotein</keyword>
<feature type="domain" description="SRCR" evidence="13">
    <location>
        <begin position="131"/>
        <end position="232"/>
    </location>
</feature>
<evidence type="ECO:0000256" key="8">
    <source>
        <dbReference type="ARBA" id="ARBA00023180"/>
    </source>
</evidence>
<feature type="disulfide bond" evidence="9">
    <location>
        <begin position="368"/>
        <end position="378"/>
    </location>
</feature>
<feature type="domain" description="SRCR" evidence="13">
    <location>
        <begin position="793"/>
        <end position="893"/>
    </location>
</feature>
<evidence type="ECO:0000256" key="7">
    <source>
        <dbReference type="ARBA" id="ARBA00023157"/>
    </source>
</evidence>
<keyword evidence="4" id="KW-0677">Repeat</keyword>
<feature type="domain" description="SRCR" evidence="13">
    <location>
        <begin position="24"/>
        <end position="126"/>
    </location>
</feature>
<feature type="region of interest" description="Disordered" evidence="10">
    <location>
        <begin position="940"/>
        <end position="1069"/>
    </location>
</feature>
<evidence type="ECO:0000313" key="14">
    <source>
        <dbReference type="EMBL" id="KAI7797974.1"/>
    </source>
</evidence>
<evidence type="ECO:0000259" key="13">
    <source>
        <dbReference type="PROSITE" id="PS50287"/>
    </source>
</evidence>
<feature type="disulfide bond" evidence="9">
    <location>
        <begin position="96"/>
        <end position="106"/>
    </location>
</feature>
<dbReference type="EMBL" id="JAFHDT010000017">
    <property type="protein sequence ID" value="KAI7797974.1"/>
    <property type="molecule type" value="Genomic_DNA"/>
</dbReference>
<evidence type="ECO:0000313" key="15">
    <source>
        <dbReference type="Proteomes" id="UP001059041"/>
    </source>
</evidence>